<sequence>MAGEMTDFGNYASKEEHQRLEEKFDTNMNAMQLNIQVLVGSITALTTNVQRMAPNQQRPALVLEDANDEEDVEYSDTQAIAHEERLLQ</sequence>
<evidence type="ECO:0000313" key="3">
    <source>
        <dbReference type="Proteomes" id="UP000729402"/>
    </source>
</evidence>
<reference evidence="2" key="1">
    <citation type="journal article" date="2021" name="bioRxiv">
        <title>Whole Genome Assembly and Annotation of Northern Wild Rice, Zizania palustris L., Supports a Whole Genome Duplication in the Zizania Genus.</title>
        <authorList>
            <person name="Haas M."/>
            <person name="Kono T."/>
            <person name="Macchietto M."/>
            <person name="Millas R."/>
            <person name="McGilp L."/>
            <person name="Shao M."/>
            <person name="Duquette J."/>
            <person name="Hirsch C.N."/>
            <person name="Kimball J."/>
        </authorList>
    </citation>
    <scope>NUCLEOTIDE SEQUENCE</scope>
    <source>
        <tissue evidence="2">Fresh leaf tissue</tissue>
    </source>
</reference>
<organism evidence="2 3">
    <name type="scientific">Zizania palustris</name>
    <name type="common">Northern wild rice</name>
    <dbReference type="NCBI Taxonomy" id="103762"/>
    <lineage>
        <taxon>Eukaryota</taxon>
        <taxon>Viridiplantae</taxon>
        <taxon>Streptophyta</taxon>
        <taxon>Embryophyta</taxon>
        <taxon>Tracheophyta</taxon>
        <taxon>Spermatophyta</taxon>
        <taxon>Magnoliopsida</taxon>
        <taxon>Liliopsida</taxon>
        <taxon>Poales</taxon>
        <taxon>Poaceae</taxon>
        <taxon>BOP clade</taxon>
        <taxon>Oryzoideae</taxon>
        <taxon>Oryzeae</taxon>
        <taxon>Zizaniinae</taxon>
        <taxon>Zizania</taxon>
    </lineage>
</organism>
<comment type="caution">
    <text evidence="2">The sequence shown here is derived from an EMBL/GenBank/DDBJ whole genome shotgun (WGS) entry which is preliminary data.</text>
</comment>
<evidence type="ECO:0000313" key="2">
    <source>
        <dbReference type="EMBL" id="KAG8048711.1"/>
    </source>
</evidence>
<reference evidence="2" key="2">
    <citation type="submission" date="2021-02" db="EMBL/GenBank/DDBJ databases">
        <authorList>
            <person name="Kimball J.A."/>
            <person name="Haas M.W."/>
            <person name="Macchietto M."/>
            <person name="Kono T."/>
            <person name="Duquette J."/>
            <person name="Shao M."/>
        </authorList>
    </citation>
    <scope>NUCLEOTIDE SEQUENCE</scope>
    <source>
        <tissue evidence="2">Fresh leaf tissue</tissue>
    </source>
</reference>
<keyword evidence="3" id="KW-1185">Reference proteome</keyword>
<gene>
    <name evidence="2" type="ORF">GUJ93_ZPchr0009g580</name>
</gene>
<accession>A0A8J5S2N4</accession>
<dbReference type="AlphaFoldDB" id="A0A8J5S2N4"/>
<feature type="region of interest" description="Disordered" evidence="1">
    <location>
        <begin position="1"/>
        <end position="20"/>
    </location>
</feature>
<proteinExistence type="predicted"/>
<evidence type="ECO:0000256" key="1">
    <source>
        <dbReference type="SAM" id="MobiDB-lite"/>
    </source>
</evidence>
<dbReference type="Proteomes" id="UP000729402">
    <property type="component" value="Unassembled WGS sequence"/>
</dbReference>
<dbReference type="EMBL" id="JAAALK010000289">
    <property type="protein sequence ID" value="KAG8048711.1"/>
    <property type="molecule type" value="Genomic_DNA"/>
</dbReference>
<protein>
    <submittedName>
        <fullName evidence="2">Uncharacterized protein</fullName>
    </submittedName>
</protein>
<name>A0A8J5S2N4_ZIZPA</name>